<proteinExistence type="predicted"/>
<dbReference type="GeneID" id="64670427"/>
<accession>A0AAD4DQW9</accession>
<gene>
    <name evidence="1" type="ORF">F5891DRAFT_964987</name>
</gene>
<dbReference type="EMBL" id="JABBWK010000145">
    <property type="protein sequence ID" value="KAG1890421.1"/>
    <property type="molecule type" value="Genomic_DNA"/>
</dbReference>
<dbReference type="SUPFAM" id="SSF53098">
    <property type="entry name" value="Ribonuclease H-like"/>
    <property type="match status" value="1"/>
</dbReference>
<keyword evidence="2" id="KW-1185">Reference proteome</keyword>
<organism evidence="1 2">
    <name type="scientific">Suillus fuscotomentosus</name>
    <dbReference type="NCBI Taxonomy" id="1912939"/>
    <lineage>
        <taxon>Eukaryota</taxon>
        <taxon>Fungi</taxon>
        <taxon>Dikarya</taxon>
        <taxon>Basidiomycota</taxon>
        <taxon>Agaricomycotina</taxon>
        <taxon>Agaricomycetes</taxon>
        <taxon>Agaricomycetidae</taxon>
        <taxon>Boletales</taxon>
        <taxon>Suillineae</taxon>
        <taxon>Suillaceae</taxon>
        <taxon>Suillus</taxon>
    </lineage>
</organism>
<dbReference type="AlphaFoldDB" id="A0AAD4DQW9"/>
<name>A0AAD4DQW9_9AGAM</name>
<dbReference type="InterPro" id="IPR012337">
    <property type="entry name" value="RNaseH-like_sf"/>
</dbReference>
<dbReference type="Proteomes" id="UP001195769">
    <property type="component" value="Unassembled WGS sequence"/>
</dbReference>
<reference evidence="1" key="1">
    <citation type="journal article" date="2020" name="New Phytol.">
        <title>Comparative genomics reveals dynamic genome evolution in host specialist ectomycorrhizal fungi.</title>
        <authorList>
            <person name="Lofgren L.A."/>
            <person name="Nguyen N.H."/>
            <person name="Vilgalys R."/>
            <person name="Ruytinx J."/>
            <person name="Liao H.L."/>
            <person name="Branco S."/>
            <person name="Kuo A."/>
            <person name="LaButti K."/>
            <person name="Lipzen A."/>
            <person name="Andreopoulos W."/>
            <person name="Pangilinan J."/>
            <person name="Riley R."/>
            <person name="Hundley H."/>
            <person name="Na H."/>
            <person name="Barry K."/>
            <person name="Grigoriev I.V."/>
            <person name="Stajich J.E."/>
            <person name="Kennedy P.G."/>
        </authorList>
    </citation>
    <scope>NUCLEOTIDE SEQUENCE</scope>
    <source>
        <strain evidence="1">FC203</strain>
    </source>
</reference>
<sequence length="178" mass="20894">MLEYSLGHQKAIDMVTQRRKVDLRKLELTDCDWEISEQLWDVLKILKDTTLFFSRSTPNLATVIPAMDLINERLTMYSRSKKYLPSICAAVRLAKLTLNRYYQMTDKSDVYCIAMVLHLRHKLSYFKMAHWEEEWIETAETLVRTEFNCSYLELEIIDNNTLMDAGPTVDNSQTVRSV</sequence>
<evidence type="ECO:0000313" key="1">
    <source>
        <dbReference type="EMBL" id="KAG1890421.1"/>
    </source>
</evidence>
<dbReference type="RefSeq" id="XP_041217687.1">
    <property type="nucleotide sequence ID" value="XM_041376129.1"/>
</dbReference>
<evidence type="ECO:0000313" key="2">
    <source>
        <dbReference type="Proteomes" id="UP001195769"/>
    </source>
</evidence>
<protein>
    <submittedName>
        <fullName evidence="1">Uncharacterized protein</fullName>
    </submittedName>
</protein>
<comment type="caution">
    <text evidence="1">The sequence shown here is derived from an EMBL/GenBank/DDBJ whole genome shotgun (WGS) entry which is preliminary data.</text>
</comment>